<feature type="signal peptide" evidence="2">
    <location>
        <begin position="1"/>
        <end position="20"/>
    </location>
</feature>
<dbReference type="Proteomes" id="UP000500938">
    <property type="component" value="Chromosome"/>
</dbReference>
<feature type="region of interest" description="Disordered" evidence="1">
    <location>
        <begin position="24"/>
        <end position="50"/>
    </location>
</feature>
<organism evidence="3 4">
    <name type="scientific">Gemmatimonas groenlandica</name>
    <dbReference type="NCBI Taxonomy" id="2732249"/>
    <lineage>
        <taxon>Bacteria</taxon>
        <taxon>Pseudomonadati</taxon>
        <taxon>Gemmatimonadota</taxon>
        <taxon>Gemmatimonadia</taxon>
        <taxon>Gemmatimonadales</taxon>
        <taxon>Gemmatimonadaceae</taxon>
        <taxon>Gemmatimonas</taxon>
    </lineage>
</organism>
<evidence type="ECO:0000313" key="4">
    <source>
        <dbReference type="Proteomes" id="UP000500938"/>
    </source>
</evidence>
<accession>A0A6M4IQQ3</accession>
<feature type="compositionally biased region" description="Basic and acidic residues" evidence="1">
    <location>
        <begin position="41"/>
        <end position="50"/>
    </location>
</feature>
<protein>
    <submittedName>
        <fullName evidence="3">Uncharacterized protein</fullName>
    </submittedName>
</protein>
<dbReference type="EMBL" id="CP053085">
    <property type="protein sequence ID" value="QJR36099.1"/>
    <property type="molecule type" value="Genomic_DNA"/>
</dbReference>
<keyword evidence="2" id="KW-0732">Signal</keyword>
<dbReference type="RefSeq" id="WP_171225532.1">
    <property type="nucleotide sequence ID" value="NZ_CP053085.1"/>
</dbReference>
<feature type="chain" id="PRO_5027014009" evidence="2">
    <location>
        <begin position="21"/>
        <end position="50"/>
    </location>
</feature>
<dbReference type="AlphaFoldDB" id="A0A6M4IQQ3"/>
<proteinExistence type="predicted"/>
<dbReference type="PROSITE" id="PS51257">
    <property type="entry name" value="PROKAR_LIPOPROTEIN"/>
    <property type="match status" value="1"/>
</dbReference>
<keyword evidence="4" id="KW-1185">Reference proteome</keyword>
<evidence type="ECO:0000313" key="3">
    <source>
        <dbReference type="EMBL" id="QJR36099.1"/>
    </source>
</evidence>
<evidence type="ECO:0000256" key="1">
    <source>
        <dbReference type="SAM" id="MobiDB-lite"/>
    </source>
</evidence>
<dbReference type="KEGG" id="ggr:HKW67_11565"/>
<sequence length="50" mass="5350">MIDSRRLLLVALLTIAPLVAACHTPTGNDGDDPNTPPPADTTRKDVRPWG</sequence>
<gene>
    <name evidence="3" type="ORF">HKW67_11565</name>
</gene>
<name>A0A6M4IQQ3_9BACT</name>
<reference evidence="3 4" key="1">
    <citation type="submission" date="2020-05" db="EMBL/GenBank/DDBJ databases">
        <title>Complete genome sequence of Gemmatimonas greenlandica TET16.</title>
        <authorList>
            <person name="Zeng Y."/>
        </authorList>
    </citation>
    <scope>NUCLEOTIDE SEQUENCE [LARGE SCALE GENOMIC DNA]</scope>
    <source>
        <strain evidence="3 4">TET16</strain>
    </source>
</reference>
<evidence type="ECO:0000256" key="2">
    <source>
        <dbReference type="SAM" id="SignalP"/>
    </source>
</evidence>